<evidence type="ECO:0000256" key="3">
    <source>
        <dbReference type="ARBA" id="ARBA00022692"/>
    </source>
</evidence>
<dbReference type="Pfam" id="PF04547">
    <property type="entry name" value="Anoctamin"/>
    <property type="match status" value="1"/>
</dbReference>
<feature type="transmembrane region" description="Helical" evidence="6">
    <location>
        <begin position="40"/>
        <end position="61"/>
    </location>
</feature>
<feature type="transmembrane region" description="Helical" evidence="6">
    <location>
        <begin position="168"/>
        <end position="189"/>
    </location>
</feature>
<accession>A0ABD2PSZ8</accession>
<evidence type="ECO:0000313" key="8">
    <source>
        <dbReference type="EMBL" id="KAL3310598.1"/>
    </source>
</evidence>
<dbReference type="InterPro" id="IPR007632">
    <property type="entry name" value="Anoctamin"/>
</dbReference>
<dbReference type="PANTHER" id="PTHR12308">
    <property type="entry name" value="ANOCTAMIN"/>
    <property type="match status" value="1"/>
</dbReference>
<evidence type="ECO:0000313" key="9">
    <source>
        <dbReference type="Proteomes" id="UP001626550"/>
    </source>
</evidence>
<keyword evidence="5 6" id="KW-0472">Membrane</keyword>
<keyword evidence="9" id="KW-1185">Reference proteome</keyword>
<comment type="subcellular location">
    <subcellularLocation>
        <location evidence="1 6">Membrane</location>
        <topology evidence="1 6">Multi-pass membrane protein</topology>
    </subcellularLocation>
</comment>
<keyword evidence="4 6" id="KW-1133">Transmembrane helix</keyword>
<comment type="similarity">
    <text evidence="2 6">Belongs to the anoctamin family.</text>
</comment>
<evidence type="ECO:0000256" key="1">
    <source>
        <dbReference type="ARBA" id="ARBA00004141"/>
    </source>
</evidence>
<dbReference type="EMBL" id="JBJKFK010002808">
    <property type="protein sequence ID" value="KAL3310598.1"/>
    <property type="molecule type" value="Genomic_DNA"/>
</dbReference>
<organism evidence="8 9">
    <name type="scientific">Cichlidogyrus casuarinus</name>
    <dbReference type="NCBI Taxonomy" id="1844966"/>
    <lineage>
        <taxon>Eukaryota</taxon>
        <taxon>Metazoa</taxon>
        <taxon>Spiralia</taxon>
        <taxon>Lophotrochozoa</taxon>
        <taxon>Platyhelminthes</taxon>
        <taxon>Monogenea</taxon>
        <taxon>Monopisthocotylea</taxon>
        <taxon>Dactylogyridea</taxon>
        <taxon>Ancyrocephalidae</taxon>
        <taxon>Cichlidogyrus</taxon>
    </lineage>
</organism>
<evidence type="ECO:0000256" key="4">
    <source>
        <dbReference type="ARBA" id="ARBA00022989"/>
    </source>
</evidence>
<protein>
    <recommendedName>
        <fullName evidence="6">Anoctamin</fullName>
    </recommendedName>
</protein>
<proteinExistence type="inferred from homology"/>
<dbReference type="Proteomes" id="UP001626550">
    <property type="component" value="Unassembled WGS sequence"/>
</dbReference>
<sequence>VRDVCEAHSDFIMCPKCKGCNFWTLGESCLRMRMSRMLDHYGTVIFSIFICLWCTVFMEMWKRQQYRLAYRWDVHELLKFEEPPRPEFITLIGKKYPPKKERIPNESPEPDIPFWKRKMPVYIFSLFVIFGGVALCLGCVIGIMFFKIHFAYIFRSSNDALLSQYGNLIASLLGTLISIVFLQILSILYRGISIFLTNLELHRTQTEYDAALTLKLSMLQFCNYYSVVFYAAFVQGPTAAVPGDPGNLTIQQYGCDAGDCLFELFPQMAVILVVKQISGSLVEAILPFVFSIMNRISFFNSGENIERRAIEKELKKERKLRKQEKKLAEQSGATAAAKDQIGELVEQHNNERRWRTTLAMCKANLALYTPKYQAFIQEYLEMSKFISHFK</sequence>
<evidence type="ECO:0000256" key="6">
    <source>
        <dbReference type="RuleBase" id="RU280814"/>
    </source>
</evidence>
<keyword evidence="3 6" id="KW-0812">Transmembrane</keyword>
<dbReference type="InterPro" id="IPR049452">
    <property type="entry name" value="Anoctamin_TM"/>
</dbReference>
<feature type="domain" description="Anoctamin transmembrane" evidence="7">
    <location>
        <begin position="30"/>
        <end position="382"/>
    </location>
</feature>
<dbReference type="AlphaFoldDB" id="A0ABD2PSZ8"/>
<gene>
    <name evidence="8" type="primary">ANO1_5</name>
    <name evidence="8" type="ORF">Ciccas_010833</name>
</gene>
<evidence type="ECO:0000256" key="2">
    <source>
        <dbReference type="ARBA" id="ARBA00009671"/>
    </source>
</evidence>
<evidence type="ECO:0000259" key="7">
    <source>
        <dbReference type="Pfam" id="PF04547"/>
    </source>
</evidence>
<comment type="caution">
    <text evidence="6">Lacks conserved residue(s) required for the propagation of feature annotation.</text>
</comment>
<feature type="non-terminal residue" evidence="8">
    <location>
        <position position="1"/>
    </location>
</feature>
<evidence type="ECO:0000256" key="5">
    <source>
        <dbReference type="ARBA" id="ARBA00023136"/>
    </source>
</evidence>
<reference evidence="8 9" key="1">
    <citation type="submission" date="2024-11" db="EMBL/GenBank/DDBJ databases">
        <title>Adaptive evolution of stress response genes in parasites aligns with host niche diversity.</title>
        <authorList>
            <person name="Hahn C."/>
            <person name="Resl P."/>
        </authorList>
    </citation>
    <scope>NUCLEOTIDE SEQUENCE [LARGE SCALE GENOMIC DNA]</scope>
    <source>
        <strain evidence="8">EGGRZ-B1_66</strain>
        <tissue evidence="8">Body</tissue>
    </source>
</reference>
<dbReference type="PANTHER" id="PTHR12308:SF83">
    <property type="entry name" value="ANOCTAMIN"/>
    <property type="match status" value="1"/>
</dbReference>
<feature type="transmembrane region" description="Helical" evidence="6">
    <location>
        <begin position="121"/>
        <end position="148"/>
    </location>
</feature>
<comment type="caution">
    <text evidence="8">The sequence shown here is derived from an EMBL/GenBank/DDBJ whole genome shotgun (WGS) entry which is preliminary data.</text>
</comment>
<name>A0ABD2PSZ8_9PLAT</name>
<dbReference type="GO" id="GO:0016020">
    <property type="term" value="C:membrane"/>
    <property type="evidence" value="ECO:0007669"/>
    <property type="project" value="UniProtKB-SubCell"/>
</dbReference>